<evidence type="ECO:0000313" key="2">
    <source>
        <dbReference type="EMBL" id="MPM63539.1"/>
    </source>
</evidence>
<dbReference type="AlphaFoldDB" id="A0A645BDH6"/>
<comment type="caution">
    <text evidence="2">The sequence shown here is derived from an EMBL/GenBank/DDBJ whole genome shotgun (WGS) entry which is preliminary data.</text>
</comment>
<protein>
    <submittedName>
        <fullName evidence="2">Uncharacterized protein</fullName>
    </submittedName>
</protein>
<keyword evidence="1" id="KW-1133">Transmembrane helix</keyword>
<gene>
    <name evidence="2" type="ORF">SDC9_110419</name>
</gene>
<organism evidence="2">
    <name type="scientific">bioreactor metagenome</name>
    <dbReference type="NCBI Taxonomy" id="1076179"/>
    <lineage>
        <taxon>unclassified sequences</taxon>
        <taxon>metagenomes</taxon>
        <taxon>ecological metagenomes</taxon>
    </lineage>
</organism>
<keyword evidence="1" id="KW-0472">Membrane</keyword>
<sequence length="65" mass="7135">MIAYFSIGLAVAGMFLAFYARSVYRLKKSGKPYRFEPVLAVILAVAIAVAWPLFIALAIKDILKG</sequence>
<proteinExistence type="predicted"/>
<keyword evidence="1" id="KW-0812">Transmembrane</keyword>
<reference evidence="2" key="1">
    <citation type="submission" date="2019-08" db="EMBL/GenBank/DDBJ databases">
        <authorList>
            <person name="Kucharzyk K."/>
            <person name="Murdoch R.W."/>
            <person name="Higgins S."/>
            <person name="Loffler F."/>
        </authorList>
    </citation>
    <scope>NUCLEOTIDE SEQUENCE</scope>
</reference>
<name>A0A645BDH6_9ZZZZ</name>
<evidence type="ECO:0000256" key="1">
    <source>
        <dbReference type="SAM" id="Phobius"/>
    </source>
</evidence>
<accession>A0A645BDH6</accession>
<dbReference type="EMBL" id="VSSQ01019474">
    <property type="protein sequence ID" value="MPM63539.1"/>
    <property type="molecule type" value="Genomic_DNA"/>
</dbReference>
<feature type="transmembrane region" description="Helical" evidence="1">
    <location>
        <begin position="38"/>
        <end position="59"/>
    </location>
</feature>